<name>F6EIZ7_HOYSD</name>
<dbReference type="AlphaFoldDB" id="F6EIZ7"/>
<feature type="region of interest" description="Disordered" evidence="5">
    <location>
        <begin position="288"/>
        <end position="307"/>
    </location>
</feature>
<dbReference type="PROSITE" id="PS50234">
    <property type="entry name" value="VWFA"/>
    <property type="match status" value="1"/>
</dbReference>
<dbReference type="InterPro" id="IPR002035">
    <property type="entry name" value="VWF_A"/>
</dbReference>
<dbReference type="InterPro" id="IPR000523">
    <property type="entry name" value="Mg_chelatse_chII-like_cat_dom"/>
</dbReference>
<accession>F6EIZ7</accession>
<dbReference type="PANTHER" id="PTHR35023:SF1">
    <property type="entry name" value="MG-PROTOPORPHYRIN IX CHELATASE"/>
    <property type="match status" value="1"/>
</dbReference>
<feature type="compositionally biased region" description="Low complexity" evidence="5">
    <location>
        <begin position="352"/>
        <end position="377"/>
    </location>
</feature>
<dbReference type="Gene3D" id="3.40.50.410">
    <property type="entry name" value="von Willebrand factor, type A domain"/>
    <property type="match status" value="1"/>
</dbReference>
<keyword evidence="8" id="KW-1185">Reference proteome</keyword>
<dbReference type="InterPro" id="IPR052989">
    <property type="entry name" value="Mg-chelatase_DI-like"/>
</dbReference>
<dbReference type="InterPro" id="IPR041702">
    <property type="entry name" value="BchD/ChlD_VWA"/>
</dbReference>
<comment type="similarity">
    <text evidence="1">Belongs to the Mg-chelatase subunits D/I family.</text>
</comment>
<feature type="compositionally biased region" description="Basic residues" evidence="5">
    <location>
        <begin position="408"/>
        <end position="419"/>
    </location>
</feature>
<dbReference type="OrthoDB" id="9775079at2"/>
<evidence type="ECO:0000259" key="6">
    <source>
        <dbReference type="PROSITE" id="PS50234"/>
    </source>
</evidence>
<feature type="domain" description="VWFA" evidence="6">
    <location>
        <begin position="468"/>
        <end position="604"/>
    </location>
</feature>
<evidence type="ECO:0000256" key="5">
    <source>
        <dbReference type="SAM" id="MobiDB-lite"/>
    </source>
</evidence>
<dbReference type="RefSeq" id="WP_013806407.1">
    <property type="nucleotide sequence ID" value="NC_015564.1"/>
</dbReference>
<evidence type="ECO:0000256" key="4">
    <source>
        <dbReference type="ARBA" id="ARBA00030759"/>
    </source>
</evidence>
<dbReference type="EMBL" id="CP002786">
    <property type="protein sequence ID" value="AEF40058.1"/>
    <property type="molecule type" value="Genomic_DNA"/>
</dbReference>
<gene>
    <name evidence="7" type="ordered locus">AS9A_1609</name>
</gene>
<dbReference type="CDD" id="cd00009">
    <property type="entry name" value="AAA"/>
    <property type="match status" value="1"/>
</dbReference>
<reference evidence="7 8" key="1">
    <citation type="journal article" date="2011" name="J. Bacteriol.">
        <title>Complete genome sequence of Amycolicicoccus subflavus DQS3-9A1T, an actinomycete isolated from crude oil-polluted soil.</title>
        <authorList>
            <person name="Cai M."/>
            <person name="Chen W.M."/>
            <person name="Nie Y."/>
            <person name="Chi C.Q."/>
            <person name="Wang Y.N."/>
            <person name="Tang Y.Q."/>
            <person name="Li G.Y."/>
            <person name="Wu X.L."/>
        </authorList>
    </citation>
    <scope>NUCLEOTIDE SEQUENCE [LARGE SCALE GENOMIC DNA]</scope>
    <source>
        <strain evidence="8">DSM 45089 / DQS3-9A1</strain>
    </source>
</reference>
<dbReference type="Pfam" id="PF13519">
    <property type="entry name" value="VWA_2"/>
    <property type="match status" value="1"/>
</dbReference>
<keyword evidence="3" id="KW-0067">ATP-binding</keyword>
<dbReference type="InterPro" id="IPR036465">
    <property type="entry name" value="vWFA_dom_sf"/>
</dbReference>
<evidence type="ECO:0000313" key="8">
    <source>
        <dbReference type="Proteomes" id="UP000009235"/>
    </source>
</evidence>
<evidence type="ECO:0000256" key="1">
    <source>
        <dbReference type="ARBA" id="ARBA00005799"/>
    </source>
</evidence>
<dbReference type="InterPro" id="IPR041628">
    <property type="entry name" value="ChlI/MoxR_AAA_lid"/>
</dbReference>
<dbReference type="HOGENOM" id="CLU_016684_6_0_11"/>
<feature type="compositionally biased region" description="Acidic residues" evidence="5">
    <location>
        <begin position="327"/>
        <end position="339"/>
    </location>
</feature>
<protein>
    <recommendedName>
        <fullName evidence="4">Mg-protoporphyrin IX chelatase</fullName>
    </recommendedName>
</protein>
<dbReference type="STRING" id="443218.AS9A_1609"/>
<dbReference type="eggNOG" id="COG1239">
    <property type="taxonomic scope" value="Bacteria"/>
</dbReference>
<dbReference type="Proteomes" id="UP000009235">
    <property type="component" value="Chromosome"/>
</dbReference>
<feature type="compositionally biased region" description="Pro residues" evidence="5">
    <location>
        <begin position="340"/>
        <end position="350"/>
    </location>
</feature>
<feature type="region of interest" description="Disordered" evidence="5">
    <location>
        <begin position="314"/>
        <end position="420"/>
    </location>
</feature>
<dbReference type="SMART" id="SM00327">
    <property type="entry name" value="VWA"/>
    <property type="match status" value="1"/>
</dbReference>
<dbReference type="Pfam" id="PF01078">
    <property type="entry name" value="Mg_chelatase"/>
    <property type="match status" value="1"/>
</dbReference>
<dbReference type="eggNOG" id="COG1240">
    <property type="taxonomic scope" value="Bacteria"/>
</dbReference>
<dbReference type="Pfam" id="PF17863">
    <property type="entry name" value="AAA_lid_2"/>
    <property type="match status" value="1"/>
</dbReference>
<evidence type="ECO:0000313" key="7">
    <source>
        <dbReference type="EMBL" id="AEF40058.1"/>
    </source>
</evidence>
<evidence type="ECO:0000256" key="3">
    <source>
        <dbReference type="ARBA" id="ARBA00022840"/>
    </source>
</evidence>
<proteinExistence type="inferred from homology"/>
<dbReference type="SUPFAM" id="SSF52540">
    <property type="entry name" value="P-loop containing nucleoside triphosphate hydrolases"/>
    <property type="match status" value="1"/>
</dbReference>
<organism evidence="7 8">
    <name type="scientific">Hoyosella subflava (strain DSM 45089 / JCM 17490 / NBRC 109087 / DQS3-9A1)</name>
    <name type="common">Amycolicicoccus subflavus</name>
    <dbReference type="NCBI Taxonomy" id="443218"/>
    <lineage>
        <taxon>Bacteria</taxon>
        <taxon>Bacillati</taxon>
        <taxon>Actinomycetota</taxon>
        <taxon>Actinomycetes</taxon>
        <taxon>Mycobacteriales</taxon>
        <taxon>Hoyosellaceae</taxon>
        <taxon>Hoyosella</taxon>
    </lineage>
</organism>
<dbReference type="GO" id="GO:0005524">
    <property type="term" value="F:ATP binding"/>
    <property type="evidence" value="ECO:0007669"/>
    <property type="project" value="UniProtKB-KW"/>
</dbReference>
<sequence length="646" mass="69119">MTHAVSAERGFPFSAIVGQDQLRLALILCAIHPGIGGVLVRGEKGTAKSTVVRALARLLPPVRSQEGPRAARLVELPVGATEDRVVGSIDLERVLRDGERAFQPGLLAHAHEGVLYVDEVNLLHDHLVDVLLDAAAMGRVHVERDGFSHTHPARFVLVGTMNPEEGELRPQLLDRFGLTVDVSASRDVGVRAEVIRRRLEYERDPDRFAARFDGQDTQLAERIAIARDALDSVTLPDREVRRIASLCAEFGVDGMRADLVMARTAIAHAAWRGAVEAGEDDIRAAAELTLPHRQRRDPFDEPGLDQNQLDDAMTKAAQDADSGGPEPDPDDPGPDDPDPNDPGPQDPGPPTSGGHTPPGSGDSAAESADESTGGSSDNAPERKSAPPQGSFRARLLEIPGTGEGAPGRRSRARSQRGRIVRPAAFRGRALHVPATILEAAAQLRSRGRFSVRPTDLRGAEHEGREGNLVVFVVDASGSMAARDRLSAVTGAVVSLLRDAYQRRDKVAVITLRGRQAELVLPPTSSIDIAVRRLDSLRTGGRTPLAEGLVKAREVVLRERVRDAQRRALVVLLTDGRATAGAEPVKRAHRAARLVVDAGIASVTVDCEHGMVRLGLAADLSRHLQGGYVRLAELSADAVTGVVRAAA</sequence>
<evidence type="ECO:0000256" key="2">
    <source>
        <dbReference type="ARBA" id="ARBA00022741"/>
    </source>
</evidence>
<dbReference type="Gene3D" id="1.10.8.80">
    <property type="entry name" value="Magnesium chelatase subunit I, C-Terminal domain"/>
    <property type="match status" value="1"/>
</dbReference>
<keyword evidence="2" id="KW-0547">Nucleotide-binding</keyword>
<dbReference type="SMART" id="SM00382">
    <property type="entry name" value="AAA"/>
    <property type="match status" value="1"/>
</dbReference>
<dbReference type="InterPro" id="IPR027417">
    <property type="entry name" value="P-loop_NTPase"/>
</dbReference>
<dbReference type="PANTHER" id="PTHR35023">
    <property type="entry name" value="CHELATASE-RELATED"/>
    <property type="match status" value="1"/>
</dbReference>
<dbReference type="Gene3D" id="3.40.50.300">
    <property type="entry name" value="P-loop containing nucleotide triphosphate hydrolases"/>
    <property type="match status" value="1"/>
</dbReference>
<dbReference type="InterPro" id="IPR003593">
    <property type="entry name" value="AAA+_ATPase"/>
</dbReference>
<dbReference type="SUPFAM" id="SSF53300">
    <property type="entry name" value="vWA-like"/>
    <property type="match status" value="1"/>
</dbReference>
<dbReference type="KEGG" id="asd:AS9A_1609"/>
<dbReference type="CDD" id="cd01451">
    <property type="entry name" value="vWA_Magnesium_chelatase"/>
    <property type="match status" value="1"/>
</dbReference>